<proteinExistence type="predicted"/>
<dbReference type="CDD" id="cd02651">
    <property type="entry name" value="nuc_hydro_IU_UC_XIUA"/>
    <property type="match status" value="1"/>
</dbReference>
<dbReference type="InterPro" id="IPR023186">
    <property type="entry name" value="IUNH"/>
</dbReference>
<dbReference type="PANTHER" id="PTHR12304">
    <property type="entry name" value="INOSINE-URIDINE PREFERRING NUCLEOSIDE HYDROLASE"/>
    <property type="match status" value="1"/>
</dbReference>
<name>A0A852ZEQ7_9ACTN</name>
<dbReference type="InterPro" id="IPR001910">
    <property type="entry name" value="Inosine/uridine_hydrolase_dom"/>
</dbReference>
<dbReference type="RefSeq" id="WP_179536797.1">
    <property type="nucleotide sequence ID" value="NZ_JACBYW010000007.1"/>
</dbReference>
<organism evidence="4 5">
    <name type="scientific">Actinopolyspora biskrensis</name>
    <dbReference type="NCBI Taxonomy" id="1470178"/>
    <lineage>
        <taxon>Bacteria</taxon>
        <taxon>Bacillati</taxon>
        <taxon>Actinomycetota</taxon>
        <taxon>Actinomycetes</taxon>
        <taxon>Actinopolysporales</taxon>
        <taxon>Actinopolysporaceae</taxon>
        <taxon>Actinopolyspora</taxon>
    </lineage>
</organism>
<dbReference type="GO" id="GO:0008477">
    <property type="term" value="F:purine nucleosidase activity"/>
    <property type="evidence" value="ECO:0007669"/>
    <property type="project" value="UniProtKB-EC"/>
</dbReference>
<keyword evidence="2 4" id="KW-0326">Glycosidase</keyword>
<dbReference type="GO" id="GO:0006152">
    <property type="term" value="P:purine nucleoside catabolic process"/>
    <property type="evidence" value="ECO:0007669"/>
    <property type="project" value="TreeGrafter"/>
</dbReference>
<dbReference type="Gene3D" id="3.90.245.10">
    <property type="entry name" value="Ribonucleoside hydrolase-like"/>
    <property type="match status" value="1"/>
</dbReference>
<dbReference type="Proteomes" id="UP000548304">
    <property type="component" value="Unassembled WGS sequence"/>
</dbReference>
<dbReference type="EC" id="3.2.2.1" evidence="4"/>
<dbReference type="PANTHER" id="PTHR12304:SF4">
    <property type="entry name" value="URIDINE NUCLEOSIDASE"/>
    <property type="match status" value="1"/>
</dbReference>
<evidence type="ECO:0000259" key="3">
    <source>
        <dbReference type="Pfam" id="PF01156"/>
    </source>
</evidence>
<dbReference type="AlphaFoldDB" id="A0A852ZEQ7"/>
<gene>
    <name evidence="4" type="ORF">FHR84_003820</name>
</gene>
<evidence type="ECO:0000313" key="5">
    <source>
        <dbReference type="Proteomes" id="UP000548304"/>
    </source>
</evidence>
<keyword evidence="1 4" id="KW-0378">Hydrolase</keyword>
<dbReference type="GO" id="GO:0005829">
    <property type="term" value="C:cytosol"/>
    <property type="evidence" value="ECO:0007669"/>
    <property type="project" value="TreeGrafter"/>
</dbReference>
<comment type="caution">
    <text evidence="4">The sequence shown here is derived from an EMBL/GenBank/DDBJ whole genome shotgun (WGS) entry which is preliminary data.</text>
</comment>
<protein>
    <submittedName>
        <fullName evidence="4">Purine nucleosidase</fullName>
        <ecNumber evidence="4">3.2.2.1</ecNumber>
    </submittedName>
</protein>
<evidence type="ECO:0000256" key="1">
    <source>
        <dbReference type="ARBA" id="ARBA00022801"/>
    </source>
</evidence>
<dbReference type="InterPro" id="IPR036452">
    <property type="entry name" value="Ribo_hydro-like"/>
</dbReference>
<evidence type="ECO:0000256" key="2">
    <source>
        <dbReference type="ARBA" id="ARBA00023295"/>
    </source>
</evidence>
<dbReference type="Pfam" id="PF01156">
    <property type="entry name" value="IU_nuc_hydro"/>
    <property type="match status" value="1"/>
</dbReference>
<dbReference type="SUPFAM" id="SSF53590">
    <property type="entry name" value="Nucleoside hydrolase"/>
    <property type="match status" value="1"/>
</dbReference>
<sequence length="308" mass="32608">MKRILLDCDPGIDDALAIALAHGSPEVEVTGITTVAGNVGLEHTTPNALALAEFYGMDVPVARGAARPLVRPGSAASDVHGNTGLGDVVLPAAKAEPVSEHAVDHIVNTIAASPGEISLVAVGPLTNIALALRKEPRITEWVREFVIMGGSYTRGNFSPAAEFNIAADPEAAGVVFEAPWRTVMFGLDLTHQARATAAVRQRFTGLGRLQDELLSPCLDFYGNNRQYREHGPAIHDACAVAYVIAPELFTLTEARVDVETSGRFSSGMTVTDFAPEAESNAAVAITLDQEGFWDLVTDAFERVSSAMG</sequence>
<dbReference type="EMBL" id="JACBYW010000007">
    <property type="protein sequence ID" value="NYH80463.1"/>
    <property type="molecule type" value="Genomic_DNA"/>
</dbReference>
<evidence type="ECO:0000313" key="4">
    <source>
        <dbReference type="EMBL" id="NYH80463.1"/>
    </source>
</evidence>
<feature type="domain" description="Inosine/uridine-preferring nucleoside hydrolase" evidence="3">
    <location>
        <begin position="4"/>
        <end position="294"/>
    </location>
</feature>
<keyword evidence="5" id="KW-1185">Reference proteome</keyword>
<accession>A0A852ZEQ7</accession>
<reference evidence="4 5" key="1">
    <citation type="submission" date="2020-07" db="EMBL/GenBank/DDBJ databases">
        <title>Genomic Encyclopedia of Type Strains, Phase III (KMG-III): the genomes of soil and plant-associated and newly described type strains.</title>
        <authorList>
            <person name="Whitman W."/>
        </authorList>
    </citation>
    <scope>NUCLEOTIDE SEQUENCE [LARGE SCALE GENOMIC DNA]</scope>
    <source>
        <strain evidence="4 5">CECT 8576</strain>
    </source>
</reference>